<dbReference type="OrthoDB" id="2150604at2759"/>
<accession>A0A1Y1UG60</accession>
<dbReference type="STRING" id="4999.A0A1Y1UG60"/>
<comment type="caution">
    <text evidence="1">The sequence shown here is derived from an EMBL/GenBank/DDBJ whole genome shotgun (WGS) entry which is preliminary data.</text>
</comment>
<keyword evidence="2" id="KW-1185">Reference proteome</keyword>
<dbReference type="RefSeq" id="XP_021871089.1">
    <property type="nucleotide sequence ID" value="XM_022015717.1"/>
</dbReference>
<reference evidence="1 2" key="1">
    <citation type="submission" date="2017-03" db="EMBL/GenBank/DDBJ databases">
        <title>Widespread Adenine N6-methylation of Active Genes in Fungi.</title>
        <authorList>
            <consortium name="DOE Joint Genome Institute"/>
            <person name="Mondo S.J."/>
            <person name="Dannebaum R.O."/>
            <person name="Kuo R.C."/>
            <person name="Louie K.B."/>
            <person name="Bewick A.J."/>
            <person name="Labutti K."/>
            <person name="Haridas S."/>
            <person name="Kuo A."/>
            <person name="Salamov A."/>
            <person name="Ahrendt S.R."/>
            <person name="Lau R."/>
            <person name="Bowen B.P."/>
            <person name="Lipzen A."/>
            <person name="Sullivan W."/>
            <person name="Andreopoulos W.B."/>
            <person name="Clum A."/>
            <person name="Lindquist E."/>
            <person name="Daum C."/>
            <person name="Northen T.R."/>
            <person name="Ramamoorthy G."/>
            <person name="Schmitz R.J."/>
            <person name="Gryganskyi A."/>
            <person name="Culley D."/>
            <person name="Magnuson J."/>
            <person name="James T.Y."/>
            <person name="O'Malley M.A."/>
            <person name="Stajich J.E."/>
            <person name="Spatafora J.W."/>
            <person name="Visel A."/>
            <person name="Grigoriev I.V."/>
        </authorList>
    </citation>
    <scope>NUCLEOTIDE SEQUENCE [LARGE SCALE GENOMIC DNA]</scope>
    <source>
        <strain evidence="1 2">NRRL Y-17943</strain>
    </source>
</reference>
<dbReference type="GeneID" id="33557526"/>
<dbReference type="Proteomes" id="UP000193218">
    <property type="component" value="Unassembled WGS sequence"/>
</dbReference>
<proteinExistence type="predicted"/>
<dbReference type="EMBL" id="NBSH01000006">
    <property type="protein sequence ID" value="ORX37051.1"/>
    <property type="molecule type" value="Genomic_DNA"/>
</dbReference>
<protein>
    <recommendedName>
        <fullName evidence="3">Alcohol acetyltransferase</fullName>
    </recommendedName>
</protein>
<organism evidence="1 2">
    <name type="scientific">Kockovaella imperatae</name>
    <dbReference type="NCBI Taxonomy" id="4999"/>
    <lineage>
        <taxon>Eukaryota</taxon>
        <taxon>Fungi</taxon>
        <taxon>Dikarya</taxon>
        <taxon>Basidiomycota</taxon>
        <taxon>Agaricomycotina</taxon>
        <taxon>Tremellomycetes</taxon>
        <taxon>Tremellales</taxon>
        <taxon>Cuniculitremaceae</taxon>
        <taxon>Kockovaella</taxon>
    </lineage>
</organism>
<gene>
    <name evidence="1" type="ORF">BD324DRAFT_624589</name>
</gene>
<evidence type="ECO:0000313" key="2">
    <source>
        <dbReference type="Proteomes" id="UP000193218"/>
    </source>
</evidence>
<evidence type="ECO:0008006" key="3">
    <source>
        <dbReference type="Google" id="ProtNLM"/>
    </source>
</evidence>
<evidence type="ECO:0000313" key="1">
    <source>
        <dbReference type="EMBL" id="ORX37051.1"/>
    </source>
</evidence>
<dbReference type="InParanoid" id="A0A1Y1UG60"/>
<dbReference type="AlphaFoldDB" id="A0A1Y1UG60"/>
<name>A0A1Y1UG60_9TREE</name>
<sequence>MVTESQSPDIGVHGLISTAFTELGHLRVITLLIQYPSIDKIPSPTNLRERIRQLSVIHPILGAKQKTGKDGKAYLEPSDEQPKVYRWEYEPDGLPEHDIISHTILDRAFNKALRDMKDLNNLRIQVDHIIPPETTDPFPSFIAISADHTLVDAAGLKTFAQHILNSKLDISSSLEKEPFYPHHVEDLMDFVPEGPLDMPVPDHWPMNCSNPMNVPGAFSHHDYPLSILERVKSQGKRHGIPTLNPVLELAFLTALTSVVPETENQVLNCYTMTDERPGLGSKAPKWSHNYFSVPSSKRTIFPLDKTDFWAAVKIQVETTKDEAYIRGGRYGAGFVKAMPSPVKDILAGKVISESPYFGTIFFSNLTRVDLPEGANDIRWTAAATPFLAPMIVNLIGSSAGLRVTIAFRDGAGLTANQADAIGVTFGQVLERLAEGETGTLATLGRQ</sequence>